<accession>A0ACB5T9H8</accession>
<dbReference type="EMBL" id="BSXS01004966">
    <property type="protein sequence ID" value="GME83759.1"/>
    <property type="molecule type" value="Genomic_DNA"/>
</dbReference>
<protein>
    <submittedName>
        <fullName evidence="1">Unnamed protein product</fullName>
    </submittedName>
</protein>
<evidence type="ECO:0000313" key="1">
    <source>
        <dbReference type="EMBL" id="GME83759.1"/>
    </source>
</evidence>
<comment type="caution">
    <text evidence="1">The sequence shown here is derived from an EMBL/GenBank/DDBJ whole genome shotgun (WGS) entry which is preliminary data.</text>
</comment>
<keyword evidence="2" id="KW-1185">Reference proteome</keyword>
<dbReference type="Proteomes" id="UP001165064">
    <property type="component" value="Unassembled WGS sequence"/>
</dbReference>
<evidence type="ECO:0000313" key="2">
    <source>
        <dbReference type="Proteomes" id="UP001165064"/>
    </source>
</evidence>
<reference evidence="1" key="1">
    <citation type="submission" date="2023-04" db="EMBL/GenBank/DDBJ databases">
        <title>Ambrosiozyma monospora NBRC 10751.</title>
        <authorList>
            <person name="Ichikawa N."/>
            <person name="Sato H."/>
            <person name="Tonouchi N."/>
        </authorList>
    </citation>
    <scope>NUCLEOTIDE SEQUENCE</scope>
    <source>
        <strain evidence="1">NBRC 10751</strain>
    </source>
</reference>
<organism evidence="1 2">
    <name type="scientific">Ambrosiozyma monospora</name>
    <name type="common">Yeast</name>
    <name type="synonym">Endomycopsis monosporus</name>
    <dbReference type="NCBI Taxonomy" id="43982"/>
    <lineage>
        <taxon>Eukaryota</taxon>
        <taxon>Fungi</taxon>
        <taxon>Dikarya</taxon>
        <taxon>Ascomycota</taxon>
        <taxon>Saccharomycotina</taxon>
        <taxon>Pichiomycetes</taxon>
        <taxon>Pichiales</taxon>
        <taxon>Pichiaceae</taxon>
        <taxon>Ambrosiozyma</taxon>
    </lineage>
</organism>
<proteinExistence type="predicted"/>
<sequence length="250" mass="28754">MRFSQRNPKLKTVILVTSIGNPSPEYDFTRHSVGHFMIDKYIERHDDEIKSVRVGGYTYKYLPDPEPEPEPKPEPEPEVAKRGELKSDSQHVPKKRKKSKKQKKHTPMFFHKLDKGYMNLSGKPLTKLWNDFLKTMEQQNFNPVLAVLHDELDLELGKVKVKQQNVSHKGHNGLRSIQEHMGKGYNAVPIGIGRNYPGGDARVRDGSVVAKYVLSKFSYDEQDVLTSIGLDNLEEAFDKMKQEKYIFDKA</sequence>
<name>A0ACB5T9H8_AMBMO</name>
<gene>
    <name evidence="1" type="ORF">Amon02_000638500</name>
</gene>